<organism evidence="14 15">
    <name type="scientific">Metallosphaera yellowstonensis MK1</name>
    <dbReference type="NCBI Taxonomy" id="671065"/>
    <lineage>
        <taxon>Archaea</taxon>
        <taxon>Thermoproteota</taxon>
        <taxon>Thermoprotei</taxon>
        <taxon>Sulfolobales</taxon>
        <taxon>Sulfolobaceae</taxon>
        <taxon>Metallosphaera</taxon>
    </lineage>
</organism>
<evidence type="ECO:0000313" key="15">
    <source>
        <dbReference type="Proteomes" id="UP000003980"/>
    </source>
</evidence>
<accession>H2C8V9</accession>
<evidence type="ECO:0000256" key="4">
    <source>
        <dbReference type="ARBA" id="ARBA00022723"/>
    </source>
</evidence>
<dbReference type="OrthoDB" id="19248at2157"/>
<dbReference type="SMART" id="SM00525">
    <property type="entry name" value="FES"/>
    <property type="match status" value="1"/>
</dbReference>
<dbReference type="STRING" id="671065.MetMK1DRAFT_00030280"/>
<dbReference type="SMART" id="SM00478">
    <property type="entry name" value="ENDO3c"/>
    <property type="match status" value="1"/>
</dbReference>
<comment type="similarity">
    <text evidence="2">Belongs to the Nth/MutY family.</text>
</comment>
<protein>
    <recommendedName>
        <fullName evidence="12">thymine-DNA glycosylase</fullName>
        <ecNumber evidence="12">3.2.2.29</ecNumber>
    </recommendedName>
</protein>
<keyword evidence="4" id="KW-0479">Metal-binding</keyword>
<dbReference type="GO" id="GO:0006285">
    <property type="term" value="P:base-excision repair, AP site formation"/>
    <property type="evidence" value="ECO:0007669"/>
    <property type="project" value="TreeGrafter"/>
</dbReference>
<dbReference type="GO" id="GO:0051539">
    <property type="term" value="F:4 iron, 4 sulfur cluster binding"/>
    <property type="evidence" value="ECO:0007669"/>
    <property type="project" value="UniProtKB-KW"/>
</dbReference>
<keyword evidence="7" id="KW-0408">Iron</keyword>
<dbReference type="GO" id="GO:0141016">
    <property type="term" value="F:G/T mismatch-specific thymine-DNA glycosylase activity"/>
    <property type="evidence" value="ECO:0007669"/>
    <property type="project" value="UniProtKB-EC"/>
</dbReference>
<evidence type="ECO:0000256" key="10">
    <source>
        <dbReference type="ARBA" id="ARBA00023295"/>
    </source>
</evidence>
<keyword evidence="15" id="KW-1185">Reference proteome</keyword>
<evidence type="ECO:0000256" key="6">
    <source>
        <dbReference type="ARBA" id="ARBA00022801"/>
    </source>
</evidence>
<evidence type="ECO:0000256" key="3">
    <source>
        <dbReference type="ARBA" id="ARBA00022485"/>
    </source>
</evidence>
<keyword evidence="14" id="KW-0540">Nuclease</keyword>
<dbReference type="InterPro" id="IPR004035">
    <property type="entry name" value="Endouclease-III_FeS-bd_BS"/>
</dbReference>
<evidence type="ECO:0000256" key="12">
    <source>
        <dbReference type="ARBA" id="ARBA00066769"/>
    </source>
</evidence>
<dbReference type="HOGENOM" id="CLU_012862_3_4_2"/>
<dbReference type="Proteomes" id="UP000003980">
    <property type="component" value="Unassembled WGS sequence"/>
</dbReference>
<dbReference type="PIRSF" id="PIRSF001435">
    <property type="entry name" value="Nth"/>
    <property type="match status" value="1"/>
</dbReference>
<dbReference type="InterPro" id="IPR023170">
    <property type="entry name" value="HhH_base_excis_C"/>
</dbReference>
<keyword evidence="10" id="KW-0326">Glycosidase</keyword>
<dbReference type="GO" id="GO:0046872">
    <property type="term" value="F:metal ion binding"/>
    <property type="evidence" value="ECO:0007669"/>
    <property type="project" value="UniProtKB-KW"/>
</dbReference>
<dbReference type="Pfam" id="PF00730">
    <property type="entry name" value="HhH-GPD"/>
    <property type="match status" value="1"/>
</dbReference>
<keyword evidence="5" id="KW-0227">DNA damage</keyword>
<dbReference type="PANTHER" id="PTHR10359">
    <property type="entry name" value="A/G-SPECIFIC ADENINE GLYCOSYLASE/ENDONUCLEASE III"/>
    <property type="match status" value="1"/>
</dbReference>
<evidence type="ECO:0000256" key="8">
    <source>
        <dbReference type="ARBA" id="ARBA00023014"/>
    </source>
</evidence>
<proteinExistence type="inferred from homology"/>
<evidence type="ECO:0000256" key="5">
    <source>
        <dbReference type="ARBA" id="ARBA00022763"/>
    </source>
</evidence>
<dbReference type="PROSITE" id="PS00764">
    <property type="entry name" value="ENDONUCLEASE_III_1"/>
    <property type="match status" value="1"/>
</dbReference>
<dbReference type="SUPFAM" id="SSF48150">
    <property type="entry name" value="DNA-glycosylase"/>
    <property type="match status" value="1"/>
</dbReference>
<dbReference type="EC" id="3.2.2.29" evidence="12"/>
<dbReference type="GO" id="GO:0004519">
    <property type="term" value="F:endonuclease activity"/>
    <property type="evidence" value="ECO:0007669"/>
    <property type="project" value="UniProtKB-KW"/>
</dbReference>
<dbReference type="eggNOG" id="arCOG00459">
    <property type="taxonomic scope" value="Archaea"/>
</dbReference>
<dbReference type="InterPro" id="IPR003651">
    <property type="entry name" value="Endonuclease3_FeS-loop_motif"/>
</dbReference>
<keyword evidence="14" id="KW-0255">Endonuclease</keyword>
<dbReference type="Gene3D" id="1.10.340.30">
    <property type="entry name" value="Hypothetical protein, domain 2"/>
    <property type="match status" value="1"/>
</dbReference>
<dbReference type="FunFam" id="1.10.340.30:FF:000001">
    <property type="entry name" value="Endonuclease III"/>
    <property type="match status" value="1"/>
</dbReference>
<comment type="cofactor">
    <cofactor evidence="1">
        <name>[4Fe-4S] cluster</name>
        <dbReference type="ChEBI" id="CHEBI:49883"/>
    </cofactor>
</comment>
<evidence type="ECO:0000256" key="9">
    <source>
        <dbReference type="ARBA" id="ARBA00023204"/>
    </source>
</evidence>
<keyword evidence="3" id="KW-0004">4Fe-4S</keyword>
<evidence type="ECO:0000256" key="7">
    <source>
        <dbReference type="ARBA" id="ARBA00023004"/>
    </source>
</evidence>
<evidence type="ECO:0000256" key="2">
    <source>
        <dbReference type="ARBA" id="ARBA00008343"/>
    </source>
</evidence>
<comment type="catalytic activity">
    <reaction evidence="11">
        <text>Hydrolyzes mismatched double-stranded DNA and polynucleotides, releasing free thymine.</text>
        <dbReference type="EC" id="3.2.2.29"/>
    </reaction>
</comment>
<evidence type="ECO:0000313" key="14">
    <source>
        <dbReference type="EMBL" id="EHP68585.1"/>
    </source>
</evidence>
<evidence type="ECO:0000259" key="13">
    <source>
        <dbReference type="SMART" id="SM00478"/>
    </source>
</evidence>
<dbReference type="AlphaFoldDB" id="H2C8V9"/>
<feature type="domain" description="HhH-GPD" evidence="13">
    <location>
        <begin position="37"/>
        <end position="190"/>
    </location>
</feature>
<dbReference type="PANTHER" id="PTHR10359:SF18">
    <property type="entry name" value="ENDONUCLEASE III"/>
    <property type="match status" value="1"/>
</dbReference>
<dbReference type="Gene3D" id="1.10.1670.10">
    <property type="entry name" value="Helix-hairpin-Helix base-excision DNA repair enzymes (C-terminal)"/>
    <property type="match status" value="1"/>
</dbReference>
<evidence type="ECO:0000256" key="11">
    <source>
        <dbReference type="ARBA" id="ARBA00052915"/>
    </source>
</evidence>
<keyword evidence="6" id="KW-0378">Hydrolase</keyword>
<keyword evidence="9" id="KW-0234">DNA repair</keyword>
<gene>
    <name evidence="14" type="ORF">MetMK1DRAFT_00030280</name>
</gene>
<reference evidence="14 15" key="1">
    <citation type="submission" date="2012-01" db="EMBL/GenBank/DDBJ databases">
        <title>Improved High-Quality Draft sequence of Metallosphaera yellowstonensis MK1.</title>
        <authorList>
            <consortium name="US DOE Joint Genome Institute"/>
            <person name="Lucas S."/>
            <person name="Han J."/>
            <person name="Cheng J.-F."/>
            <person name="Goodwin L."/>
            <person name="Pitluck S."/>
            <person name="Peters L."/>
            <person name="Teshima H."/>
            <person name="Detter J.C."/>
            <person name="Han C."/>
            <person name="Tapia R."/>
            <person name="Land M."/>
            <person name="Hauser L."/>
            <person name="Kyrpides N."/>
            <person name="Kozubal M."/>
            <person name="Macur R.E."/>
            <person name="Jay Z."/>
            <person name="Inskeep W."/>
            <person name="Woyke T."/>
        </authorList>
    </citation>
    <scope>NUCLEOTIDE SEQUENCE [LARGE SCALE GENOMIC DNA]</scope>
    <source>
        <strain evidence="14 15">MK1</strain>
    </source>
</reference>
<keyword evidence="8" id="KW-0411">Iron-sulfur</keyword>
<name>H2C8V9_9CREN</name>
<dbReference type="InterPro" id="IPR011257">
    <property type="entry name" value="DNA_glycosylase"/>
</dbReference>
<dbReference type="CDD" id="cd00056">
    <property type="entry name" value="ENDO3c"/>
    <property type="match status" value="1"/>
</dbReference>
<dbReference type="RefSeq" id="WP_009075165.1">
    <property type="nucleotide sequence ID" value="NZ_JH597770.1"/>
</dbReference>
<dbReference type="EMBL" id="JH597770">
    <property type="protein sequence ID" value="EHP68585.1"/>
    <property type="molecule type" value="Genomic_DNA"/>
</dbReference>
<dbReference type="InterPro" id="IPR003265">
    <property type="entry name" value="HhH-GPD_domain"/>
</dbReference>
<evidence type="ECO:0000256" key="1">
    <source>
        <dbReference type="ARBA" id="ARBA00001966"/>
    </source>
</evidence>
<sequence>MIDRLRNKYMIQIEDFLAPLVWERSRDAFKVLVATLLTQNSTDKSAMVAFENLEKEIGISPDKLASASIEEIAKAIRPAGLHNNKAKNIREISKIIHESFHDLLEDILNQSPDKAREILVSMPGIGTKTADVVLLICKGYRTFPVDTHIFRISRRLGIEGRNYSEISSVWVRHVKDPLNAHLLLITHGRKTCKAVKPKCQECVLIDCCQYYLGVLRSERHDTTRGRGAK</sequence>